<feature type="domain" description="WYL" evidence="2">
    <location>
        <begin position="144"/>
        <end position="211"/>
    </location>
</feature>
<evidence type="ECO:0000313" key="4">
    <source>
        <dbReference type="EMBL" id="MFB5267093.1"/>
    </source>
</evidence>
<evidence type="ECO:0000313" key="5">
    <source>
        <dbReference type="Proteomes" id="UP001580346"/>
    </source>
</evidence>
<dbReference type="InterPro" id="IPR051534">
    <property type="entry name" value="CBASS_pafABC_assoc_protein"/>
</dbReference>
<accession>A0ABV5ASA7</accession>
<dbReference type="Pfam" id="PF13280">
    <property type="entry name" value="WYL"/>
    <property type="match status" value="1"/>
</dbReference>
<dbReference type="PROSITE" id="PS52050">
    <property type="entry name" value="WYL"/>
    <property type="match status" value="1"/>
</dbReference>
<dbReference type="InterPro" id="IPR028349">
    <property type="entry name" value="PafC-like"/>
</dbReference>
<organism evidence="4 5">
    <name type="scientific">Paenibacillus enshidis</name>
    <dbReference type="NCBI Taxonomy" id="1458439"/>
    <lineage>
        <taxon>Bacteria</taxon>
        <taxon>Bacillati</taxon>
        <taxon>Bacillota</taxon>
        <taxon>Bacilli</taxon>
        <taxon>Bacillales</taxon>
        <taxon>Paenibacillaceae</taxon>
        <taxon>Paenibacillus</taxon>
    </lineage>
</organism>
<dbReference type="PANTHER" id="PTHR34580">
    <property type="match status" value="1"/>
</dbReference>
<dbReference type="PANTHER" id="PTHR34580:SF3">
    <property type="entry name" value="PROTEIN PAFB"/>
    <property type="match status" value="1"/>
</dbReference>
<dbReference type="InterPro" id="IPR013196">
    <property type="entry name" value="HTH_11"/>
</dbReference>
<dbReference type="InterPro" id="IPR057727">
    <property type="entry name" value="WCX_dom"/>
</dbReference>
<dbReference type="InterPro" id="IPR036390">
    <property type="entry name" value="WH_DNA-bd_sf"/>
</dbReference>
<comment type="caution">
    <text evidence="4">The sequence shown here is derived from an EMBL/GenBank/DDBJ whole genome shotgun (WGS) entry which is preliminary data.</text>
</comment>
<dbReference type="SUPFAM" id="SSF46785">
    <property type="entry name" value="Winged helix' DNA-binding domain"/>
    <property type="match status" value="1"/>
</dbReference>
<gene>
    <name evidence="4" type="ORF">ACE41H_09880</name>
</gene>
<sequence>MTDRLIRLMRIITIVQANPGILARELAERCETSERTIYRDMEALSAMHIPITNLGHGKGYTFISNFALYPPNWTDEEATAFSMLSGVMDKIKPMLPAAFERAYEKVMASTHKKKIEQAHIAQQVSNIIQLGRQADWEEQPYFLMPIIMASLSQQTIEVEYHPVSHDEEISTLRIDPYCLIPQERRFYMLGYCHYRSAVRTFRISRFRNVRILPRTFSKDKTEVEAFFRHTWGVEGEGSATTRFVVRFSPEWAEAVRAEELFVKPDIQQMSDGSLLFEAVVNNENEFLNWLKKFGPGAEILHPAAQRKRFADMLAAWVRMYVKPEHEEEVAASKDPR</sequence>
<feature type="domain" description="Helix-turn-helix type 11" evidence="1">
    <location>
        <begin position="7"/>
        <end position="55"/>
    </location>
</feature>
<evidence type="ECO:0000259" key="3">
    <source>
        <dbReference type="Pfam" id="PF25583"/>
    </source>
</evidence>
<evidence type="ECO:0000259" key="2">
    <source>
        <dbReference type="Pfam" id="PF13280"/>
    </source>
</evidence>
<dbReference type="InterPro" id="IPR036388">
    <property type="entry name" value="WH-like_DNA-bd_sf"/>
</dbReference>
<reference evidence="4 5" key="1">
    <citation type="submission" date="2024-09" db="EMBL/GenBank/DDBJ databases">
        <title>Paenibacillus zeirhizospherea sp. nov., isolated from surface of the maize (Zea mays) roots in a horticulture field, Hungary.</title>
        <authorList>
            <person name="Marton D."/>
            <person name="Farkas M."/>
            <person name="Bedics A."/>
            <person name="Toth E."/>
            <person name="Tancsics A."/>
            <person name="Boka K."/>
            <person name="Maroti G."/>
            <person name="Kriszt B."/>
            <person name="Cserhati M."/>
        </authorList>
    </citation>
    <scope>NUCLEOTIDE SEQUENCE [LARGE SCALE GENOMIC DNA]</scope>
    <source>
        <strain evidence="4 5">KCTC 33519</strain>
    </source>
</reference>
<dbReference type="Pfam" id="PF08279">
    <property type="entry name" value="HTH_11"/>
    <property type="match status" value="1"/>
</dbReference>
<proteinExistence type="predicted"/>
<dbReference type="Gene3D" id="1.10.10.10">
    <property type="entry name" value="Winged helix-like DNA-binding domain superfamily/Winged helix DNA-binding domain"/>
    <property type="match status" value="1"/>
</dbReference>
<dbReference type="Proteomes" id="UP001580346">
    <property type="component" value="Unassembled WGS sequence"/>
</dbReference>
<dbReference type="InterPro" id="IPR026881">
    <property type="entry name" value="WYL_dom"/>
</dbReference>
<protein>
    <submittedName>
        <fullName evidence="4">Helix-turn-helix transcriptional regulator</fullName>
    </submittedName>
</protein>
<keyword evidence="5" id="KW-1185">Reference proteome</keyword>
<dbReference type="RefSeq" id="WP_375355053.1">
    <property type="nucleotide sequence ID" value="NZ_JBHHMI010000006.1"/>
</dbReference>
<dbReference type="PIRSF" id="PIRSF016838">
    <property type="entry name" value="PafC"/>
    <property type="match status" value="1"/>
</dbReference>
<feature type="domain" description="WCX" evidence="3">
    <location>
        <begin position="240"/>
        <end position="316"/>
    </location>
</feature>
<dbReference type="Pfam" id="PF25583">
    <property type="entry name" value="WCX"/>
    <property type="match status" value="1"/>
</dbReference>
<dbReference type="EMBL" id="JBHHMI010000006">
    <property type="protein sequence ID" value="MFB5267093.1"/>
    <property type="molecule type" value="Genomic_DNA"/>
</dbReference>
<name>A0ABV5ASA7_9BACL</name>
<evidence type="ECO:0000259" key="1">
    <source>
        <dbReference type="Pfam" id="PF08279"/>
    </source>
</evidence>